<proteinExistence type="predicted"/>
<reference evidence="1 2" key="1">
    <citation type="submission" date="2019-06" db="EMBL/GenBank/DDBJ databases">
        <title>Mycoplasma nasistruthionis sp. nov. str Ms03.</title>
        <authorList>
            <person name="Botes A."/>
        </authorList>
    </citation>
    <scope>NUCLEOTIDE SEQUENCE [LARGE SCALE GENOMIC DNA]</scope>
    <source>
        <strain evidence="1 2">Ms03</strain>
    </source>
</reference>
<name>A0A4Y6I6X5_9MOLU</name>
<dbReference type="InterPro" id="IPR046348">
    <property type="entry name" value="SIS_dom_sf"/>
</dbReference>
<keyword evidence="2" id="KW-1185">Reference proteome</keyword>
<dbReference type="SUPFAM" id="SSF53697">
    <property type="entry name" value="SIS domain"/>
    <property type="match status" value="1"/>
</dbReference>
<accession>A0A4Y6I6X5</accession>
<dbReference type="RefSeq" id="WP_208664973.1">
    <property type="nucleotide sequence ID" value="NZ_CP041147.1"/>
</dbReference>
<sequence length="434" mass="50362">MLKIKTKINSINLNLKKENVAKKLLSKFKNNKSIKSEIIESMLNSESKTLESKLFQSYLLDYSYISGTMNMYIRDLIDKGVKTLYVIADDDSIMLIKMIYQFVFNPYSDRQNQIKLEFVSNNLTPEDIVYTLQDLPDNIFAINYISKSGLSVPGGIAFREIRKQLQDRIAKEKLDHVLIKKLIFITTFEKDGTLHKLASSNDYTMFMIKSELPTRYLQINEMILFPLLAAGVNCKQLQIGLVEMYKALQSKDPQFQGFFDILDYKMSLLNQDFLIEKIYYNDPEIDYLTGWCQTLSNQALNKNGSGLWTEISVVDKQNLANLYNNKYITTILLNSSLVSNQNALISVNEFDSLNFLNSKSKTNSWENNNSNLINYDLYDSNQIIFKQYDEQTLGQIIFFWQFLVIYLANNLLNDPFNQPGVDVYKRNFYTSLTK</sequence>
<evidence type="ECO:0008006" key="3">
    <source>
        <dbReference type="Google" id="ProtNLM"/>
    </source>
</evidence>
<organism evidence="1 2">
    <name type="scientific">Mycoplasma nasistruthionis</name>
    <dbReference type="NCBI Taxonomy" id="353852"/>
    <lineage>
        <taxon>Bacteria</taxon>
        <taxon>Bacillati</taxon>
        <taxon>Mycoplasmatota</taxon>
        <taxon>Mollicutes</taxon>
        <taxon>Mycoplasmataceae</taxon>
        <taxon>Mycoplasma</taxon>
    </lineage>
</organism>
<dbReference type="GO" id="GO:0097367">
    <property type="term" value="F:carbohydrate derivative binding"/>
    <property type="evidence" value="ECO:0007669"/>
    <property type="project" value="InterPro"/>
</dbReference>
<dbReference type="Gene3D" id="3.40.50.10490">
    <property type="entry name" value="Glucose-6-phosphate isomerase like protein, domain 1"/>
    <property type="match status" value="2"/>
</dbReference>
<dbReference type="EMBL" id="CP041147">
    <property type="protein sequence ID" value="QDF64949.1"/>
    <property type="molecule type" value="Genomic_DNA"/>
</dbReference>
<dbReference type="AlphaFoldDB" id="A0A4Y6I6X5"/>
<dbReference type="Proteomes" id="UP000315201">
    <property type="component" value="Chromosome"/>
</dbReference>
<evidence type="ECO:0000313" key="1">
    <source>
        <dbReference type="EMBL" id="QDF64949.1"/>
    </source>
</evidence>
<dbReference type="GO" id="GO:1901135">
    <property type="term" value="P:carbohydrate derivative metabolic process"/>
    <property type="evidence" value="ECO:0007669"/>
    <property type="project" value="InterPro"/>
</dbReference>
<protein>
    <recommendedName>
        <fullName evidence="3">Glucose-6-phosphate isomerase</fullName>
    </recommendedName>
</protein>
<evidence type="ECO:0000313" key="2">
    <source>
        <dbReference type="Proteomes" id="UP000315201"/>
    </source>
</evidence>
<gene>
    <name evidence="1" type="ORF">FIV53_01335</name>
</gene>